<organism evidence="5 6">
    <name type="scientific">Morus notabilis</name>
    <dbReference type="NCBI Taxonomy" id="981085"/>
    <lineage>
        <taxon>Eukaryota</taxon>
        <taxon>Viridiplantae</taxon>
        <taxon>Streptophyta</taxon>
        <taxon>Embryophyta</taxon>
        <taxon>Tracheophyta</taxon>
        <taxon>Spermatophyta</taxon>
        <taxon>Magnoliopsida</taxon>
        <taxon>eudicotyledons</taxon>
        <taxon>Gunneridae</taxon>
        <taxon>Pentapetalae</taxon>
        <taxon>rosids</taxon>
        <taxon>fabids</taxon>
        <taxon>Rosales</taxon>
        <taxon>Moraceae</taxon>
        <taxon>Moreae</taxon>
        <taxon>Morus</taxon>
    </lineage>
</organism>
<dbReference type="SUPFAM" id="SSF54928">
    <property type="entry name" value="RNA-binding domain, RBD"/>
    <property type="match status" value="1"/>
</dbReference>
<evidence type="ECO:0000256" key="1">
    <source>
        <dbReference type="ARBA" id="ARBA00022884"/>
    </source>
</evidence>
<gene>
    <name evidence="5" type="ORF">L484_002573</name>
</gene>
<dbReference type="STRING" id="981085.W9QMU3"/>
<feature type="region of interest" description="Disordered" evidence="3">
    <location>
        <begin position="98"/>
        <end position="122"/>
    </location>
</feature>
<dbReference type="eggNOG" id="KOG0149">
    <property type="taxonomic scope" value="Eukaryota"/>
</dbReference>
<evidence type="ECO:0000256" key="3">
    <source>
        <dbReference type="SAM" id="MobiDB-lite"/>
    </source>
</evidence>
<dbReference type="InterPro" id="IPR035979">
    <property type="entry name" value="RBD_domain_sf"/>
</dbReference>
<dbReference type="InterPro" id="IPR000504">
    <property type="entry name" value="RRM_dom"/>
</dbReference>
<evidence type="ECO:0000313" key="5">
    <source>
        <dbReference type="EMBL" id="EXB43105.1"/>
    </source>
</evidence>
<dbReference type="PANTHER" id="PTHR11176">
    <property type="entry name" value="BOULE-RELATED"/>
    <property type="match status" value="1"/>
</dbReference>
<dbReference type="SMART" id="SM00360">
    <property type="entry name" value="RRM"/>
    <property type="match status" value="1"/>
</dbReference>
<feature type="domain" description="RRM" evidence="4">
    <location>
        <begin position="15"/>
        <end position="92"/>
    </location>
</feature>
<dbReference type="KEGG" id="mnt:21386141"/>
<evidence type="ECO:0000259" key="4">
    <source>
        <dbReference type="PROSITE" id="PS50102"/>
    </source>
</evidence>
<dbReference type="Gene3D" id="3.30.70.330">
    <property type="match status" value="1"/>
</dbReference>
<protein>
    <submittedName>
        <fullName evidence="5">RNA-binding protein 24</fullName>
    </submittedName>
</protein>
<dbReference type="Pfam" id="PF00076">
    <property type="entry name" value="RRM_1"/>
    <property type="match status" value="1"/>
</dbReference>
<accession>W9QMU3</accession>
<keyword evidence="1 2" id="KW-0694">RNA-binding</keyword>
<name>W9QMU3_9ROSA</name>
<dbReference type="InterPro" id="IPR012677">
    <property type="entry name" value="Nucleotide-bd_a/b_plait_sf"/>
</dbReference>
<dbReference type="EMBL" id="KE343830">
    <property type="protein sequence ID" value="EXB43105.1"/>
    <property type="molecule type" value="Genomic_DNA"/>
</dbReference>
<dbReference type="AlphaFoldDB" id="W9QMU3"/>
<reference evidence="6" key="1">
    <citation type="submission" date="2013-01" db="EMBL/GenBank/DDBJ databases">
        <title>Draft Genome Sequence of a Mulberry Tree, Morus notabilis C.K. Schneid.</title>
        <authorList>
            <person name="He N."/>
            <person name="Zhao S."/>
        </authorList>
    </citation>
    <scope>NUCLEOTIDE SEQUENCE</scope>
</reference>
<dbReference type="PROSITE" id="PS50102">
    <property type="entry name" value="RRM"/>
    <property type="match status" value="1"/>
</dbReference>
<dbReference type="Proteomes" id="UP000030645">
    <property type="component" value="Unassembled WGS sequence"/>
</dbReference>
<evidence type="ECO:0000313" key="6">
    <source>
        <dbReference type="Proteomes" id="UP000030645"/>
    </source>
</evidence>
<keyword evidence="6" id="KW-1185">Reference proteome</keyword>
<dbReference type="GO" id="GO:0003723">
    <property type="term" value="F:RNA binding"/>
    <property type="evidence" value="ECO:0007669"/>
    <property type="project" value="UniProtKB-UniRule"/>
</dbReference>
<proteinExistence type="predicted"/>
<sequence length="228" mass="25291">MGSYSASESGDTTYTKIFVGGLAWATQTDSIKRYFEQFGDILEAVVISDKRTGRSKGYGFVTFKDPDSAREACQNPYPVIDGRRTNCNLAAFGAQRNPPFTPQRGFGKSRDKSSTTRAPASSSINGVSTYDYFHQQIPAQYAFPNAGYGYPYYPQDMFTVNYYNAYPGHYVFGSPNEVYFGCYPMVALHGDSSPSHVHAPHQYYRTQTGPNYSAAESERAGYDQNSVA</sequence>
<dbReference type="PANTHER" id="PTHR11176:SF57">
    <property type="entry name" value="PROTEIN BOULE"/>
    <property type="match status" value="1"/>
</dbReference>
<dbReference type="OrthoDB" id="439808at2759"/>
<evidence type="ECO:0000256" key="2">
    <source>
        <dbReference type="PROSITE-ProRule" id="PRU00176"/>
    </source>
</evidence>